<evidence type="ECO:0000313" key="4">
    <source>
        <dbReference type="EMBL" id="MCP0888003.1"/>
    </source>
</evidence>
<dbReference type="Gene3D" id="3.40.50.850">
    <property type="entry name" value="Isochorismatase-like"/>
    <property type="match status" value="1"/>
</dbReference>
<dbReference type="InterPro" id="IPR000868">
    <property type="entry name" value="Isochorismatase-like_dom"/>
</dbReference>
<protein>
    <submittedName>
        <fullName evidence="4">Cysteine hydrolase</fullName>
    </submittedName>
</protein>
<dbReference type="CDD" id="cd01014">
    <property type="entry name" value="nicotinamidase_related"/>
    <property type="match status" value="1"/>
</dbReference>
<dbReference type="EMBL" id="JAIULA010000033">
    <property type="protein sequence ID" value="MCP0888003.1"/>
    <property type="molecule type" value="Genomic_DNA"/>
</dbReference>
<evidence type="ECO:0000256" key="1">
    <source>
        <dbReference type="ARBA" id="ARBA00006336"/>
    </source>
</evidence>
<dbReference type="PANTHER" id="PTHR43540:SF14">
    <property type="entry name" value="ISOCHORISMATASE"/>
    <property type="match status" value="1"/>
</dbReference>
<accession>A0A9X2FSY7</accession>
<feature type="domain" description="Isochorismatase-like" evidence="3">
    <location>
        <begin position="7"/>
        <end position="143"/>
    </location>
</feature>
<dbReference type="PANTHER" id="PTHR43540">
    <property type="entry name" value="PEROXYUREIDOACRYLATE/UREIDOACRYLATE AMIDOHYDROLASE-RELATED"/>
    <property type="match status" value="1"/>
</dbReference>
<evidence type="ECO:0000259" key="3">
    <source>
        <dbReference type="Pfam" id="PF00857"/>
    </source>
</evidence>
<dbReference type="SUPFAM" id="SSF52499">
    <property type="entry name" value="Isochorismatase-like hydrolases"/>
    <property type="match status" value="1"/>
</dbReference>
<gene>
    <name evidence="4" type="ORF">LB941_11740</name>
</gene>
<proteinExistence type="inferred from homology"/>
<comment type="caution">
    <text evidence="4">The sequence shown here is derived from an EMBL/GenBank/DDBJ whole genome shotgun (WGS) entry which is preliminary data.</text>
</comment>
<keyword evidence="2 4" id="KW-0378">Hydrolase</keyword>
<sequence>MQIADSIVIIDFQNGVCKGKKTVANLDDCIVKINQRIMMYHNMKKPVIFIQHNDEELVKEKWSWQIIDEINHEQNDYYIQKTHANSFYKTNLKELLDKLNIKSIEICGAQTEYCVDATVKMAHGLGYKIQMLHGLSTTLDNEYMNAEKTIAFYENIWNQRFLEFV</sequence>
<evidence type="ECO:0000256" key="2">
    <source>
        <dbReference type="ARBA" id="ARBA00022801"/>
    </source>
</evidence>
<dbReference type="AlphaFoldDB" id="A0A9X2FSY7"/>
<keyword evidence="5" id="KW-1185">Reference proteome</keyword>
<dbReference type="InterPro" id="IPR050272">
    <property type="entry name" value="Isochorismatase-like_hydrls"/>
</dbReference>
<dbReference type="Proteomes" id="UP001139006">
    <property type="component" value="Unassembled WGS sequence"/>
</dbReference>
<evidence type="ECO:0000313" key="5">
    <source>
        <dbReference type="Proteomes" id="UP001139006"/>
    </source>
</evidence>
<dbReference type="Pfam" id="PF00857">
    <property type="entry name" value="Isochorismatase"/>
    <property type="match status" value="1"/>
</dbReference>
<dbReference type="GO" id="GO:0016787">
    <property type="term" value="F:hydrolase activity"/>
    <property type="evidence" value="ECO:0007669"/>
    <property type="project" value="UniProtKB-KW"/>
</dbReference>
<name>A0A9X2FSY7_9LACO</name>
<comment type="similarity">
    <text evidence="1">Belongs to the isochorismatase family.</text>
</comment>
<dbReference type="RefSeq" id="WP_253362162.1">
    <property type="nucleotide sequence ID" value="NZ_JAIULA010000033.1"/>
</dbReference>
<dbReference type="InterPro" id="IPR036380">
    <property type="entry name" value="Isochorismatase-like_sf"/>
</dbReference>
<reference evidence="4 5" key="1">
    <citation type="journal article" date="2023" name="Int. J. Syst. Evol. Microbiol.">
        <title>Ligilactobacillus ubinensis sp. nov., a novel species isolated from the wild ferment of a durian fruit (Durio zibethinus).</title>
        <authorList>
            <person name="Heng Y.C."/>
            <person name="Menon N."/>
            <person name="Chen B."/>
            <person name="Loo B.Z.L."/>
            <person name="Wong G.W.J."/>
            <person name="Lim A.C.H."/>
            <person name="Silvaraju S."/>
            <person name="Kittelmann S."/>
        </authorList>
    </citation>
    <scope>NUCLEOTIDE SEQUENCE [LARGE SCALE GENOMIC DNA]</scope>
    <source>
        <strain evidence="4 5">WILCCON 0076</strain>
    </source>
</reference>
<organism evidence="4 5">
    <name type="scientific">Ligilactobacillus ubinensis</name>
    <dbReference type="NCBI Taxonomy" id="2876789"/>
    <lineage>
        <taxon>Bacteria</taxon>
        <taxon>Bacillati</taxon>
        <taxon>Bacillota</taxon>
        <taxon>Bacilli</taxon>
        <taxon>Lactobacillales</taxon>
        <taxon>Lactobacillaceae</taxon>
        <taxon>Ligilactobacillus</taxon>
    </lineage>
</organism>